<evidence type="ECO:0000256" key="11">
    <source>
        <dbReference type="NCBIfam" id="TIGR00928"/>
    </source>
</evidence>
<keyword evidence="7 12" id="KW-0456">Lyase</keyword>
<proteinExistence type="inferred from homology"/>
<evidence type="ECO:0000256" key="8">
    <source>
        <dbReference type="ARBA" id="ARBA00024477"/>
    </source>
</evidence>
<feature type="domain" description="Adenylosuccinate lyase C-terminal" evidence="13">
    <location>
        <begin position="349"/>
        <end position="429"/>
    </location>
</feature>
<comment type="similarity">
    <text evidence="3 12">Belongs to the lyase 1 family. Adenylosuccinate lyase subfamily.</text>
</comment>
<accession>A0ABW3HRQ0</accession>
<dbReference type="SMART" id="SM00998">
    <property type="entry name" value="ADSL_C"/>
    <property type="match status" value="1"/>
</dbReference>
<evidence type="ECO:0000313" key="15">
    <source>
        <dbReference type="Proteomes" id="UP001596989"/>
    </source>
</evidence>
<evidence type="ECO:0000256" key="10">
    <source>
        <dbReference type="ARBA" id="ARBA00049115"/>
    </source>
</evidence>
<dbReference type="InterPro" id="IPR004769">
    <property type="entry name" value="Pur_lyase"/>
</dbReference>
<dbReference type="Gene3D" id="1.10.275.10">
    <property type="entry name" value="Fumarase/aspartase (N-terminal domain)"/>
    <property type="match status" value="1"/>
</dbReference>
<dbReference type="PANTHER" id="PTHR43172:SF1">
    <property type="entry name" value="ADENYLOSUCCINATE LYASE"/>
    <property type="match status" value="1"/>
</dbReference>
<dbReference type="RefSeq" id="WP_377564573.1">
    <property type="nucleotide sequence ID" value="NZ_JBHTJZ010000014.1"/>
</dbReference>
<comment type="catalytic activity">
    <reaction evidence="10">
        <text>N(6)-(1,2-dicarboxyethyl)-AMP = fumarate + AMP</text>
        <dbReference type="Rhea" id="RHEA:16853"/>
        <dbReference type="ChEBI" id="CHEBI:29806"/>
        <dbReference type="ChEBI" id="CHEBI:57567"/>
        <dbReference type="ChEBI" id="CHEBI:456215"/>
        <dbReference type="EC" id="4.3.2.2"/>
    </reaction>
    <physiologicalReaction direction="left-to-right" evidence="10">
        <dbReference type="Rhea" id="RHEA:16854"/>
    </physiologicalReaction>
</comment>
<dbReference type="PRINTS" id="PR00149">
    <property type="entry name" value="FUMRATELYASE"/>
</dbReference>
<comment type="pathway">
    <text evidence="2 12">Purine metabolism; AMP biosynthesis via de novo pathway; AMP from IMP: step 2/2.</text>
</comment>
<evidence type="ECO:0000256" key="4">
    <source>
        <dbReference type="ARBA" id="ARBA00012339"/>
    </source>
</evidence>
<dbReference type="Pfam" id="PF00206">
    <property type="entry name" value="Lyase_1"/>
    <property type="match status" value="1"/>
</dbReference>
<dbReference type="InterPro" id="IPR000362">
    <property type="entry name" value="Fumarate_lyase_fam"/>
</dbReference>
<protein>
    <recommendedName>
        <fullName evidence="5 11">Adenylosuccinate lyase</fullName>
        <shortName evidence="12">ASL</shortName>
        <ecNumber evidence="4 11">4.3.2.2</ecNumber>
    </recommendedName>
    <alternativeName>
        <fullName evidence="9 12">Adenylosuccinase</fullName>
    </alternativeName>
</protein>
<gene>
    <name evidence="14" type="primary">purB</name>
    <name evidence="14" type="ORF">ACFQ2I_12425</name>
</gene>
<evidence type="ECO:0000256" key="5">
    <source>
        <dbReference type="ARBA" id="ARBA00017058"/>
    </source>
</evidence>
<dbReference type="PROSITE" id="PS00163">
    <property type="entry name" value="FUMARATE_LYASES"/>
    <property type="match status" value="1"/>
</dbReference>
<dbReference type="InterPro" id="IPR024083">
    <property type="entry name" value="Fumarase/histidase_N"/>
</dbReference>
<dbReference type="GO" id="GO:0016829">
    <property type="term" value="F:lyase activity"/>
    <property type="evidence" value="ECO:0007669"/>
    <property type="project" value="UniProtKB-KW"/>
</dbReference>
<evidence type="ECO:0000256" key="2">
    <source>
        <dbReference type="ARBA" id="ARBA00004734"/>
    </source>
</evidence>
<evidence type="ECO:0000256" key="1">
    <source>
        <dbReference type="ARBA" id="ARBA00004706"/>
    </source>
</evidence>
<name>A0ABW3HRQ0_9BACL</name>
<dbReference type="InterPro" id="IPR022761">
    <property type="entry name" value="Fumarate_lyase_N"/>
</dbReference>
<dbReference type="Gene3D" id="1.10.40.30">
    <property type="entry name" value="Fumarase/aspartase (C-terminal domain)"/>
    <property type="match status" value="1"/>
</dbReference>
<dbReference type="InterPro" id="IPR008948">
    <property type="entry name" value="L-Aspartase-like"/>
</dbReference>
<evidence type="ECO:0000256" key="12">
    <source>
        <dbReference type="RuleBase" id="RU361172"/>
    </source>
</evidence>
<dbReference type="PRINTS" id="PR00145">
    <property type="entry name" value="ARGSUCLYASE"/>
</dbReference>
<sequence length="431" mass="49363">MLDRYSRPEMRAIWTEENKYKAWLEVELCACEAWAELGVIPKEDTIALRKSASFDIERIYEIEQETRHDVIAFTRAVSETVGPERKWVHYGLTSTDVVDTAMGYLLRQANEILLKDIERFIGILREKAIAYKDTPMMGRTHGVHAEPTTFGLKMALWYEEMKRNLERFQHAAKGVEFGKMSGAVGTYANIDPFVEEFVCNKLGITAAPISTQTLQRDRHAEYMATLALIATSMDKFATEIRALQKSEFREVEEPFAKGQKGSSAMPHKRNPIGCENMSGLSRVIRGHMLTAYENVPLWHERDISHSSAERVILPDSTMLLNYMLNRLGNIIQNLTVFPDNMKRNMSATYGVPFSGRVMTKLIDKGFSREEAYDTVQPRAMQAWEEQRQFRSIIEETAAITEVLSVEEIEDCFNPAWHLKNVDTIFDRLGLN</sequence>
<dbReference type="InterPro" id="IPR019468">
    <property type="entry name" value="AdenyloSucc_lyase_C"/>
</dbReference>
<dbReference type="InterPro" id="IPR020557">
    <property type="entry name" value="Fumarate_lyase_CS"/>
</dbReference>
<comment type="catalytic activity">
    <reaction evidence="8">
        <text>(2S)-2-[5-amino-1-(5-phospho-beta-D-ribosyl)imidazole-4-carboxamido]succinate = 5-amino-1-(5-phospho-beta-D-ribosyl)imidazole-4-carboxamide + fumarate</text>
        <dbReference type="Rhea" id="RHEA:23920"/>
        <dbReference type="ChEBI" id="CHEBI:29806"/>
        <dbReference type="ChEBI" id="CHEBI:58443"/>
        <dbReference type="ChEBI" id="CHEBI:58475"/>
        <dbReference type="EC" id="4.3.2.2"/>
    </reaction>
    <physiologicalReaction direction="left-to-right" evidence="8">
        <dbReference type="Rhea" id="RHEA:23921"/>
    </physiologicalReaction>
</comment>
<evidence type="ECO:0000256" key="6">
    <source>
        <dbReference type="ARBA" id="ARBA00022755"/>
    </source>
</evidence>
<evidence type="ECO:0000256" key="3">
    <source>
        <dbReference type="ARBA" id="ARBA00008273"/>
    </source>
</evidence>
<dbReference type="Pfam" id="PF10397">
    <property type="entry name" value="ADSL_C"/>
    <property type="match status" value="1"/>
</dbReference>
<evidence type="ECO:0000313" key="14">
    <source>
        <dbReference type="EMBL" id="MFD0960197.1"/>
    </source>
</evidence>
<dbReference type="CDD" id="cd01360">
    <property type="entry name" value="Adenylsuccinate_lyase_1"/>
    <property type="match status" value="1"/>
</dbReference>
<dbReference type="Gene3D" id="1.20.200.10">
    <property type="entry name" value="Fumarase/aspartase (Central domain)"/>
    <property type="match status" value="1"/>
</dbReference>
<dbReference type="Proteomes" id="UP001596989">
    <property type="component" value="Unassembled WGS sequence"/>
</dbReference>
<comment type="pathway">
    <text evidence="1 12">Purine metabolism; IMP biosynthesis via de novo pathway; 5-amino-1-(5-phospho-D-ribosyl)imidazole-4-carboxamide from 5-amino-1-(5-phospho-D-ribosyl)imidazole-4-carboxylate: step 2/2.</text>
</comment>
<dbReference type="PANTHER" id="PTHR43172">
    <property type="entry name" value="ADENYLOSUCCINATE LYASE"/>
    <property type="match status" value="1"/>
</dbReference>
<evidence type="ECO:0000259" key="13">
    <source>
        <dbReference type="SMART" id="SM00998"/>
    </source>
</evidence>
<comment type="caution">
    <text evidence="14">The sequence shown here is derived from an EMBL/GenBank/DDBJ whole genome shotgun (WGS) entry which is preliminary data.</text>
</comment>
<organism evidence="14 15">
    <name type="scientific">Paenibacillus chungangensis</name>
    <dbReference type="NCBI Taxonomy" id="696535"/>
    <lineage>
        <taxon>Bacteria</taxon>
        <taxon>Bacillati</taxon>
        <taxon>Bacillota</taxon>
        <taxon>Bacilli</taxon>
        <taxon>Bacillales</taxon>
        <taxon>Paenibacillaceae</taxon>
        <taxon>Paenibacillus</taxon>
    </lineage>
</organism>
<evidence type="ECO:0000256" key="9">
    <source>
        <dbReference type="ARBA" id="ARBA00030717"/>
    </source>
</evidence>
<dbReference type="EC" id="4.3.2.2" evidence="4 11"/>
<dbReference type="EMBL" id="JBHTJZ010000014">
    <property type="protein sequence ID" value="MFD0960197.1"/>
    <property type="molecule type" value="Genomic_DNA"/>
</dbReference>
<dbReference type="NCBIfam" id="TIGR00928">
    <property type="entry name" value="purB"/>
    <property type="match status" value="1"/>
</dbReference>
<reference evidence="15" key="1">
    <citation type="journal article" date="2019" name="Int. J. Syst. Evol. Microbiol.">
        <title>The Global Catalogue of Microorganisms (GCM) 10K type strain sequencing project: providing services to taxonomists for standard genome sequencing and annotation.</title>
        <authorList>
            <consortium name="The Broad Institute Genomics Platform"/>
            <consortium name="The Broad Institute Genome Sequencing Center for Infectious Disease"/>
            <person name="Wu L."/>
            <person name="Ma J."/>
        </authorList>
    </citation>
    <scope>NUCLEOTIDE SEQUENCE [LARGE SCALE GENOMIC DNA]</scope>
    <source>
        <strain evidence="15">CCUG 59129</strain>
    </source>
</reference>
<dbReference type="SUPFAM" id="SSF48557">
    <property type="entry name" value="L-aspartase-like"/>
    <property type="match status" value="1"/>
</dbReference>
<evidence type="ECO:0000256" key="7">
    <source>
        <dbReference type="ARBA" id="ARBA00023239"/>
    </source>
</evidence>
<keyword evidence="6 12" id="KW-0658">Purine biosynthesis</keyword>
<keyword evidence="15" id="KW-1185">Reference proteome</keyword>